<evidence type="ECO:0000313" key="2">
    <source>
        <dbReference type="Proteomes" id="UP000887578"/>
    </source>
</evidence>
<sequence length="362" mass="40871">MDLAEKAYIAGSTRFKAEMKDKCLREGGTDLDDEVITAPKPLVHAAWKVAVGKCIHRRKAFMENVGKNLVDKNVRDLEEIKSIMAFVSNAKFMASGKTDTVVVGGENAAILARAFGSQHWPMMCPDDYIQKAKVIFGAAIKRVIYCPTGELFFRYDSKFAEATKLVLEALETLARYNDVHILVLPILRHCAFPDVNQELTAWYKELNVRHESVSIMGNQEVDEMKLINWLRATPLSTSNTQFVDAQGILSKEGVQVLGEYLKNLGHTFKVNVNCLMERNREKPPSDAAKNQVVNAKDRHRGWNEKPPFNYKSRGHSNLGNANRGHQNRGHQNRGHSSRGHQNRGQSNRGRGSYDDNFNYRGR</sequence>
<keyword evidence="2" id="KW-1185">Reference proteome</keyword>
<feature type="region of interest" description="Disordered" evidence="1">
    <location>
        <begin position="280"/>
        <end position="362"/>
    </location>
</feature>
<organism evidence="2 3">
    <name type="scientific">Panagrolaimus davidi</name>
    <dbReference type="NCBI Taxonomy" id="227884"/>
    <lineage>
        <taxon>Eukaryota</taxon>
        <taxon>Metazoa</taxon>
        <taxon>Ecdysozoa</taxon>
        <taxon>Nematoda</taxon>
        <taxon>Chromadorea</taxon>
        <taxon>Rhabditida</taxon>
        <taxon>Tylenchina</taxon>
        <taxon>Panagrolaimomorpha</taxon>
        <taxon>Panagrolaimoidea</taxon>
        <taxon>Panagrolaimidae</taxon>
        <taxon>Panagrolaimus</taxon>
    </lineage>
</organism>
<dbReference type="AlphaFoldDB" id="A0A914QFD4"/>
<evidence type="ECO:0000313" key="3">
    <source>
        <dbReference type="WBParaSite" id="PDA_v2.g30424.t1"/>
    </source>
</evidence>
<reference evidence="3" key="1">
    <citation type="submission" date="2022-11" db="UniProtKB">
        <authorList>
            <consortium name="WormBaseParasite"/>
        </authorList>
    </citation>
    <scope>IDENTIFICATION</scope>
</reference>
<evidence type="ECO:0000256" key="1">
    <source>
        <dbReference type="SAM" id="MobiDB-lite"/>
    </source>
</evidence>
<dbReference type="Proteomes" id="UP000887578">
    <property type="component" value="Unplaced"/>
</dbReference>
<dbReference type="WBParaSite" id="PDA_v2.g30424.t1">
    <property type="protein sequence ID" value="PDA_v2.g30424.t1"/>
    <property type="gene ID" value="PDA_v2.g30424"/>
</dbReference>
<feature type="compositionally biased region" description="Basic residues" evidence="1">
    <location>
        <begin position="325"/>
        <end position="341"/>
    </location>
</feature>
<proteinExistence type="predicted"/>
<accession>A0A914QFD4</accession>
<feature type="compositionally biased region" description="Polar residues" evidence="1">
    <location>
        <begin position="315"/>
        <end position="324"/>
    </location>
</feature>
<name>A0A914QFD4_9BILA</name>
<protein>
    <submittedName>
        <fullName evidence="3">Uncharacterized protein</fullName>
    </submittedName>
</protein>